<dbReference type="Pfam" id="PF13556">
    <property type="entry name" value="HTH_30"/>
    <property type="match status" value="1"/>
</dbReference>
<dbReference type="PANTHER" id="PTHR33744">
    <property type="entry name" value="CARBOHYDRATE DIACID REGULATOR"/>
    <property type="match status" value="1"/>
</dbReference>
<dbReference type="InterPro" id="IPR042070">
    <property type="entry name" value="PucR_C-HTH_sf"/>
</dbReference>
<dbReference type="AlphaFoldDB" id="A0A0R3K2B0"/>
<organism evidence="4 5">
    <name type="scientific">Bradyrhizobium valentinum</name>
    <dbReference type="NCBI Taxonomy" id="1518501"/>
    <lineage>
        <taxon>Bacteria</taxon>
        <taxon>Pseudomonadati</taxon>
        <taxon>Pseudomonadota</taxon>
        <taxon>Alphaproteobacteria</taxon>
        <taxon>Hyphomicrobiales</taxon>
        <taxon>Nitrobacteraceae</taxon>
        <taxon>Bradyrhizobium</taxon>
    </lineage>
</organism>
<dbReference type="InterPro" id="IPR012914">
    <property type="entry name" value="PucR_dom"/>
</dbReference>
<dbReference type="Pfam" id="PF07905">
    <property type="entry name" value="PucR"/>
    <property type="match status" value="1"/>
</dbReference>
<dbReference type="Gene3D" id="1.10.10.2840">
    <property type="entry name" value="PucR C-terminal helix-turn-helix domain"/>
    <property type="match status" value="1"/>
</dbReference>
<proteinExistence type="predicted"/>
<protein>
    <submittedName>
        <fullName evidence="4">PucR family transcriptional regulator</fullName>
    </submittedName>
</protein>
<dbReference type="EMBL" id="LLXX01000238">
    <property type="protein sequence ID" value="KRQ89833.1"/>
    <property type="molecule type" value="Genomic_DNA"/>
</dbReference>
<name>A0A0R3K2B0_9BRAD</name>
<evidence type="ECO:0000259" key="3">
    <source>
        <dbReference type="Pfam" id="PF13556"/>
    </source>
</evidence>
<reference evidence="4 5" key="1">
    <citation type="submission" date="2014-03" db="EMBL/GenBank/DDBJ databases">
        <title>Bradyrhizobium valentinum sp. nov., isolated from effective nodules of Lupinus mariae-josephae, a lupine endemic of basic-lime soils in Eastern Spain.</title>
        <authorList>
            <person name="Duran D."/>
            <person name="Rey L."/>
            <person name="Navarro A."/>
            <person name="Busquets A."/>
            <person name="Imperial J."/>
            <person name="Ruiz-Argueso T."/>
        </authorList>
    </citation>
    <scope>NUCLEOTIDE SEQUENCE [LARGE SCALE GENOMIC DNA]</scope>
    <source>
        <strain evidence="4 5">LmjM3</strain>
    </source>
</reference>
<feature type="domain" description="Purine catabolism PurC-like" evidence="2">
    <location>
        <begin position="13"/>
        <end position="122"/>
    </location>
</feature>
<gene>
    <name evidence="4" type="ORF">CP49_36610</name>
</gene>
<keyword evidence="5" id="KW-1185">Reference proteome</keyword>
<evidence type="ECO:0000259" key="2">
    <source>
        <dbReference type="Pfam" id="PF07905"/>
    </source>
</evidence>
<dbReference type="Proteomes" id="UP000051913">
    <property type="component" value="Unassembled WGS sequence"/>
</dbReference>
<sequence length="478" mass="52201">MITVNGLVAIDTLGLVFRAGGAGGNRLVTWAHACDLPDPWRWVAAGDLVMTTGAGIPTDPVEQADWLYRLADTNVSALVVAARADAPQMLDQMLAAADARKFPVLEASFELEFVKLARRVIESALQSQRNRLEASQQLFQSYTSALRERNDFEGRLATLGRREEWHVEIRDPVSGDPIASSGEPPAGGGRPETADIPGRGRAVLTVRHRKENKIIDPLLVHYLAGLVAVELEQQAIERDHRRAEGEILLRDFLKGAVDFAAARAVLERRGLHGPLVALAIDPIGSASWDPQEIHHAYALRSINPLLLREDVMIAVVPDREDLIRTIVNAMGSESKAGVSRPIIGAHFLESVNQARLSLARAREGEVCLVKYGSTETLTALAPKTLAEARDLVDRYLGPLIEYDRDHDTSLLATLTTFLTNDGSWKVTAASLSIHRQTLVYRLRMIEQLTGLRPASTSGTTAFWLALQAGQSAGLLRAP</sequence>
<feature type="region of interest" description="Disordered" evidence="1">
    <location>
        <begin position="172"/>
        <end position="197"/>
    </location>
</feature>
<feature type="domain" description="PucR C-terminal helix-turn-helix" evidence="3">
    <location>
        <begin position="410"/>
        <end position="468"/>
    </location>
</feature>
<dbReference type="RefSeq" id="WP_057855770.1">
    <property type="nucleotide sequence ID" value="NZ_LLXX01000238.1"/>
</dbReference>
<dbReference type="InterPro" id="IPR025736">
    <property type="entry name" value="PucR_C-HTH_dom"/>
</dbReference>
<comment type="caution">
    <text evidence="4">The sequence shown here is derived from an EMBL/GenBank/DDBJ whole genome shotgun (WGS) entry which is preliminary data.</text>
</comment>
<evidence type="ECO:0000313" key="4">
    <source>
        <dbReference type="EMBL" id="KRQ89833.1"/>
    </source>
</evidence>
<dbReference type="InterPro" id="IPR051448">
    <property type="entry name" value="CdaR-like_regulators"/>
</dbReference>
<evidence type="ECO:0000256" key="1">
    <source>
        <dbReference type="SAM" id="MobiDB-lite"/>
    </source>
</evidence>
<dbReference type="PANTHER" id="PTHR33744:SF1">
    <property type="entry name" value="DNA-BINDING TRANSCRIPTIONAL ACTIVATOR ADER"/>
    <property type="match status" value="1"/>
</dbReference>
<accession>A0A0R3K2B0</accession>
<evidence type="ECO:0000313" key="5">
    <source>
        <dbReference type="Proteomes" id="UP000051913"/>
    </source>
</evidence>